<dbReference type="RefSeq" id="WP_147529032.1">
    <property type="nucleotide sequence ID" value="NZ_SAYJ01000017.1"/>
</dbReference>
<keyword evidence="1" id="KW-0812">Transmembrane</keyword>
<evidence type="ECO:0000313" key="2">
    <source>
        <dbReference type="EMBL" id="TXJ56063.1"/>
    </source>
</evidence>
<dbReference type="EMBL" id="SAYJ01000017">
    <property type="protein sequence ID" value="TXJ56063.1"/>
    <property type="molecule type" value="Genomic_DNA"/>
</dbReference>
<keyword evidence="1" id="KW-1133">Transmembrane helix</keyword>
<accession>A0A5C8G213</accession>
<dbReference type="Proteomes" id="UP000325013">
    <property type="component" value="Unassembled WGS sequence"/>
</dbReference>
<sequence>MNSQNRTEQNRTEQNRTEQNRLPLYKSLFWHCKSFFKKIIFIFADNVVGFIRFSKFSWSNPCLFIKNNLLQGGSIMTQKNILKILVIMIGVLSLFAVSCRKASTSPEPTPLPYNPTVFTASGKADKTIKVIEESGSIRTNQNATINFNASTGYSAKLTGVSENTTLALTTEHFAFNNNELSISDAGTTFIKDNGSSITAGSADAVIEYTLTFKVTSTASGVEPQSVDVSIPVKVSKAKSLGKTELDAFITETKTIKEDGTSYNNYMVVDGMQFTFNTISTSTPHISSSSSEDSKTAKLSNVEKEFIKSLITDNSKNKSESYFTEVVTTTKSSAEAQKVSIHLKFILGDRYALADNYKFMAENVDIELQTTGSSSSFTTD</sequence>
<feature type="transmembrane region" description="Helical" evidence="1">
    <location>
        <begin position="81"/>
        <end position="98"/>
    </location>
</feature>
<evidence type="ECO:0000313" key="3">
    <source>
        <dbReference type="Proteomes" id="UP000325013"/>
    </source>
</evidence>
<organism evidence="2 3">
    <name type="scientific">Brachyspira aalborgi</name>
    <dbReference type="NCBI Taxonomy" id="29522"/>
    <lineage>
        <taxon>Bacteria</taxon>
        <taxon>Pseudomonadati</taxon>
        <taxon>Spirochaetota</taxon>
        <taxon>Spirochaetia</taxon>
        <taxon>Brachyspirales</taxon>
        <taxon>Brachyspiraceae</taxon>
        <taxon>Brachyspira</taxon>
    </lineage>
</organism>
<dbReference type="AlphaFoldDB" id="A0A5C8G213"/>
<comment type="caution">
    <text evidence="2">The sequence shown here is derived from an EMBL/GenBank/DDBJ whole genome shotgun (WGS) entry which is preliminary data.</text>
</comment>
<evidence type="ECO:0000256" key="1">
    <source>
        <dbReference type="SAM" id="Phobius"/>
    </source>
</evidence>
<name>A0A5C8G213_9SPIR</name>
<protein>
    <submittedName>
        <fullName evidence="2">Uncharacterized protein</fullName>
    </submittedName>
</protein>
<proteinExistence type="predicted"/>
<gene>
    <name evidence="2" type="ORF">EPJ67_07315</name>
</gene>
<reference evidence="2 3" key="1">
    <citation type="journal article" date="1992" name="Lakartidningen">
        <title>[Penicillin V and not amoxicillin is the first choice preparation in acute otitis].</title>
        <authorList>
            <person name="Kamme C."/>
            <person name="Lundgren K."/>
            <person name="Prellner K."/>
        </authorList>
    </citation>
    <scope>NUCLEOTIDE SEQUENCE [LARGE SCALE GENOMIC DNA]</scope>
    <source>
        <strain evidence="2 3">PC2777IV</strain>
    </source>
</reference>
<keyword evidence="1" id="KW-0472">Membrane</keyword>